<sequence>MDEAVVNENLNIVPHVSLFFENSLPSSETLQSTFYKVMQSSQDITDWYTINTTKYTIEENMTIVIENFENYLRYYHHDDKKYLL</sequence>
<evidence type="ECO:0000313" key="1">
    <source>
        <dbReference type="EMBL" id="ALN41948.1"/>
    </source>
</evidence>
<reference evidence="1" key="1">
    <citation type="journal article" date="2016" name="PLoS ONE">
        <title>Genome of Cnaphalocrocis medinalis Granulovirus, the First Crambidae-Infecting Betabaculovirus Isolated from Rice Leaffolder to Sequenced.</title>
        <authorList>
            <person name="Han G."/>
            <person name="Xu J."/>
            <person name="Liu Q."/>
            <person name="Li C."/>
            <person name="Xu H."/>
            <person name="Lu Z."/>
        </authorList>
    </citation>
    <scope>NUCLEOTIDE SEQUENCE</scope>
</reference>
<proteinExistence type="predicted"/>
<protein>
    <submittedName>
        <fullName evidence="1">ORF15</fullName>
    </submittedName>
</protein>
<dbReference type="EMBL" id="KP658210">
    <property type="protein sequence ID" value="ALN41948.1"/>
    <property type="molecule type" value="Genomic_DNA"/>
</dbReference>
<organism evidence="1">
    <name type="scientific">Cnaphalocrocis medinalis granulovirus</name>
    <dbReference type="NCBI Taxonomy" id="1750712"/>
    <lineage>
        <taxon>Viruses</taxon>
        <taxon>Viruses incertae sedis</taxon>
        <taxon>Naldaviricetes</taxon>
        <taxon>Lefavirales</taxon>
        <taxon>Baculoviridae</taxon>
        <taxon>Betabaculovirus</taxon>
        <taxon>Betabaculovirus cnamedinalis</taxon>
    </lineage>
</organism>
<accession>A0A0X9FKX3</accession>
<name>A0A0X9FKX3_9BBAC</name>